<dbReference type="InterPro" id="IPR007197">
    <property type="entry name" value="rSAM"/>
</dbReference>
<name>A0ABT6NBH1_9FIRM</name>
<evidence type="ECO:0000256" key="6">
    <source>
        <dbReference type="ARBA" id="ARBA00023014"/>
    </source>
</evidence>
<dbReference type="InterPro" id="IPR027596">
    <property type="entry name" value="AmmeMemoSam_rS"/>
</dbReference>
<gene>
    <name evidence="8" type="primary">amrS</name>
    <name evidence="8" type="ORF">QE109_06260</name>
</gene>
<evidence type="ECO:0000256" key="4">
    <source>
        <dbReference type="ARBA" id="ARBA00022723"/>
    </source>
</evidence>
<proteinExistence type="predicted"/>
<dbReference type="InterPro" id="IPR016431">
    <property type="entry name" value="Pyrv-formate_lyase-activ_prd"/>
</dbReference>
<dbReference type="RefSeq" id="WP_281093562.1">
    <property type="nucleotide sequence ID" value="NZ_JARYZI010000003.1"/>
</dbReference>
<dbReference type="SFLD" id="SFLDS00029">
    <property type="entry name" value="Radical_SAM"/>
    <property type="match status" value="1"/>
</dbReference>
<keyword evidence="5" id="KW-0408">Iron</keyword>
<dbReference type="PANTHER" id="PTHR30352">
    <property type="entry name" value="PYRUVATE FORMATE-LYASE-ACTIVATING ENZYME"/>
    <property type="match status" value="1"/>
</dbReference>
<dbReference type="EMBL" id="JARYZI010000003">
    <property type="protein sequence ID" value="MDH8677741.1"/>
    <property type="molecule type" value="Genomic_DNA"/>
</dbReference>
<evidence type="ECO:0000259" key="7">
    <source>
        <dbReference type="PROSITE" id="PS51918"/>
    </source>
</evidence>
<dbReference type="PANTHER" id="PTHR30352:SF5">
    <property type="entry name" value="PYRUVATE FORMATE-LYASE 1-ACTIVATING ENZYME"/>
    <property type="match status" value="1"/>
</dbReference>
<reference evidence="8 9" key="1">
    <citation type="submission" date="2023-04" db="EMBL/GenBank/DDBJ databases">
        <title>Fusibacter bizertensis strain WBS, isolated from littoral bottom sediments of the Arctic seas - biochemical and genomic analysis.</title>
        <authorList>
            <person name="Brioukhanov A.L."/>
        </authorList>
    </citation>
    <scope>NUCLEOTIDE SEQUENCE [LARGE SCALE GENOMIC DNA]</scope>
    <source>
        <strain evidence="8 9">WBS</strain>
    </source>
</reference>
<accession>A0ABT6NBH1</accession>
<dbReference type="CDD" id="cd01335">
    <property type="entry name" value="Radical_SAM"/>
    <property type="match status" value="1"/>
</dbReference>
<dbReference type="InterPro" id="IPR034457">
    <property type="entry name" value="Organic_radical-activating"/>
</dbReference>
<dbReference type="Gene3D" id="3.20.20.70">
    <property type="entry name" value="Aldolase class I"/>
    <property type="match status" value="1"/>
</dbReference>
<evidence type="ECO:0000256" key="5">
    <source>
        <dbReference type="ARBA" id="ARBA00023004"/>
    </source>
</evidence>
<evidence type="ECO:0000256" key="3">
    <source>
        <dbReference type="ARBA" id="ARBA00022691"/>
    </source>
</evidence>
<keyword evidence="2" id="KW-0004">4Fe-4S</keyword>
<protein>
    <submittedName>
        <fullName evidence="8">AmmeMemoRadiSam system radical SAM enzyme</fullName>
    </submittedName>
</protein>
<dbReference type="InterPro" id="IPR058240">
    <property type="entry name" value="rSAM_sf"/>
</dbReference>
<dbReference type="InterPro" id="IPR013785">
    <property type="entry name" value="Aldolase_TIM"/>
</dbReference>
<evidence type="ECO:0000313" key="9">
    <source>
        <dbReference type="Proteomes" id="UP001158045"/>
    </source>
</evidence>
<comment type="caution">
    <text evidence="8">The sequence shown here is derived from an EMBL/GenBank/DDBJ whole genome shotgun (WGS) entry which is preliminary data.</text>
</comment>
<keyword evidence="9" id="KW-1185">Reference proteome</keyword>
<keyword evidence="6" id="KW-0411">Iron-sulfur</keyword>
<dbReference type="Proteomes" id="UP001158045">
    <property type="component" value="Unassembled WGS sequence"/>
</dbReference>
<dbReference type="Pfam" id="PF04055">
    <property type="entry name" value="Radical_SAM"/>
    <property type="match status" value="1"/>
</dbReference>
<evidence type="ECO:0000313" key="8">
    <source>
        <dbReference type="EMBL" id="MDH8677741.1"/>
    </source>
</evidence>
<evidence type="ECO:0000256" key="2">
    <source>
        <dbReference type="ARBA" id="ARBA00022485"/>
    </source>
</evidence>
<comment type="cofactor">
    <cofactor evidence="1">
        <name>[4Fe-4S] cluster</name>
        <dbReference type="ChEBI" id="CHEBI:49883"/>
    </cofactor>
</comment>
<dbReference type="SUPFAM" id="SSF102114">
    <property type="entry name" value="Radical SAM enzymes"/>
    <property type="match status" value="1"/>
</dbReference>
<sequence length="279" mass="31492">MYWKSLGHMRIKCELCPHLCIIENGKLGKCQARVNHGGILYTLSYGKVVSYAYDPIEKKPLAHFHPDSTIFSIGTSKCNLTCSFCQNHSLVSFDGNVRTTSPKEIVTLAKQNGSIGIAYTYNEPTIWYEYMLETCKLAKTEGLINVMVTNGYINSAPMIELLPWLDAMNIDLKGTINSFYQDICGGTLQPVKETISLCSKSTHVEVTMLLIDSLNTNWTDFERTCKWLADLNSNLPLHISRYFPAHQLTIPKTRLETLTIAREIAQKYLKNVHIGNAFI</sequence>
<dbReference type="PROSITE" id="PS51918">
    <property type="entry name" value="RADICAL_SAM"/>
    <property type="match status" value="1"/>
</dbReference>
<evidence type="ECO:0000256" key="1">
    <source>
        <dbReference type="ARBA" id="ARBA00001966"/>
    </source>
</evidence>
<dbReference type="PIRSF" id="PIRSF004869">
    <property type="entry name" value="PflX_prd"/>
    <property type="match status" value="1"/>
</dbReference>
<feature type="domain" description="Radical SAM core" evidence="7">
    <location>
        <begin position="63"/>
        <end position="277"/>
    </location>
</feature>
<keyword evidence="3" id="KW-0949">S-adenosyl-L-methionine</keyword>
<dbReference type="NCBIfam" id="TIGR04337">
    <property type="entry name" value="AmmeMemoSam_rS"/>
    <property type="match status" value="1"/>
</dbReference>
<keyword evidence="4" id="KW-0479">Metal-binding</keyword>
<organism evidence="8 9">
    <name type="scientific">Fusibacter bizertensis</name>
    <dbReference type="NCBI Taxonomy" id="1488331"/>
    <lineage>
        <taxon>Bacteria</taxon>
        <taxon>Bacillati</taxon>
        <taxon>Bacillota</taxon>
        <taxon>Clostridia</taxon>
        <taxon>Eubacteriales</taxon>
        <taxon>Eubacteriales Family XII. Incertae Sedis</taxon>
        <taxon>Fusibacter</taxon>
    </lineage>
</organism>
<dbReference type="SFLD" id="SFLDG01101">
    <property type="entry name" value="Uncharacterised_Radical_SAM_Su"/>
    <property type="match status" value="1"/>
</dbReference>